<feature type="region of interest" description="Disordered" evidence="1">
    <location>
        <begin position="114"/>
        <end position="133"/>
    </location>
</feature>
<dbReference type="KEGG" id="rsb:RS694_04185"/>
<dbReference type="RefSeq" id="WP_029709493.1">
    <property type="nucleotide sequence ID" value="NZ_CP019239.1"/>
</dbReference>
<reference evidence="2 3" key="1">
    <citation type="submission" date="2017-01" db="EMBL/GenBank/DDBJ databases">
        <authorList>
            <person name="Mah S.A."/>
            <person name="Swanson W.J."/>
            <person name="Moy G.W."/>
            <person name="Vacquier V.D."/>
        </authorList>
    </citation>
    <scope>NUCLEOTIDE SEQUENCE [LARGE SCALE GENOMIC DNA]</scope>
    <source>
        <strain evidence="2 3">DSM 22694</strain>
    </source>
</reference>
<accession>A0A1P8K784</accession>
<protein>
    <submittedName>
        <fullName evidence="2">Uncharacterized protein</fullName>
    </submittedName>
</protein>
<organism evidence="2 3">
    <name type="scientific">Rhodoferax saidenbachensis</name>
    <dbReference type="NCBI Taxonomy" id="1484693"/>
    <lineage>
        <taxon>Bacteria</taxon>
        <taxon>Pseudomonadati</taxon>
        <taxon>Pseudomonadota</taxon>
        <taxon>Betaproteobacteria</taxon>
        <taxon>Burkholderiales</taxon>
        <taxon>Comamonadaceae</taxon>
        <taxon>Rhodoferax</taxon>
    </lineage>
</organism>
<dbReference type="STRING" id="1484693.RS694_04185"/>
<evidence type="ECO:0000256" key="1">
    <source>
        <dbReference type="SAM" id="MobiDB-lite"/>
    </source>
</evidence>
<evidence type="ECO:0000313" key="2">
    <source>
        <dbReference type="EMBL" id="APW41821.1"/>
    </source>
</evidence>
<dbReference type="EMBL" id="CP019239">
    <property type="protein sequence ID" value="APW41821.1"/>
    <property type="molecule type" value="Genomic_DNA"/>
</dbReference>
<sequence>MSHPTAYHQLGQFIVAFQHLEGAVNDLFELLAGGDCEATRILVNDLEYGKRLNTADVLFARFVDIRTNTDPAAKTEFHNLMVELRALGERRNDMVHSRYHRWIDAGGSEGLLRQNSKLRGKAGEREESEEELQPAAFDADLERLAQSAAKLERFRLKVIDWLYPGVDV</sequence>
<dbReference type="AlphaFoldDB" id="A0A1P8K784"/>
<evidence type="ECO:0000313" key="3">
    <source>
        <dbReference type="Proteomes" id="UP000186110"/>
    </source>
</evidence>
<proteinExistence type="predicted"/>
<keyword evidence="3" id="KW-1185">Reference proteome</keyword>
<dbReference type="Proteomes" id="UP000186110">
    <property type="component" value="Chromosome"/>
</dbReference>
<name>A0A1P8K784_9BURK</name>
<gene>
    <name evidence="2" type="ORF">RS694_04185</name>
</gene>